<feature type="compositionally biased region" description="Polar residues" evidence="1">
    <location>
        <begin position="273"/>
        <end position="282"/>
    </location>
</feature>
<sequence>MSRPRLLLLLAVLCLIRAGSGTGTLGWGTVRPGFICYRPLGAPARFLWPPYSAANRHRPPPAHRADACICRCHAIGYFFAVFIRRAQPLPGGGGPSNCFCMNHWNKKLTEVGAQHCRSRPDFWVAYKLMGNPKLASHCRGAREPYRGHSSQPPCDHCARSSSDRGPHVVHVFHHGAPTRPPSVQHVHINVHQNQLQNVQARGGSGSDSGSGSGGGAAAGAASNAVVNVHVNGQGGGPAGRGGTVVNNALGSRLEATAAGAGPGGQPSEAAAVQTASSESSAGTGELRGVEKRAGPCGGAPGGCGSCCKY</sequence>
<accession>A0A6A4VIM6</accession>
<feature type="region of interest" description="Disordered" evidence="1">
    <location>
        <begin position="256"/>
        <end position="302"/>
    </location>
</feature>
<feature type="compositionally biased region" description="Gly residues" evidence="1">
    <location>
        <begin position="202"/>
        <end position="217"/>
    </location>
</feature>
<name>A0A6A4VIM6_AMPAM</name>
<dbReference type="Proteomes" id="UP000440578">
    <property type="component" value="Unassembled WGS sequence"/>
</dbReference>
<dbReference type="AlphaFoldDB" id="A0A6A4VIM6"/>
<feature type="region of interest" description="Disordered" evidence="1">
    <location>
        <begin position="198"/>
        <end position="218"/>
    </location>
</feature>
<evidence type="ECO:0000313" key="4">
    <source>
        <dbReference type="Proteomes" id="UP000440578"/>
    </source>
</evidence>
<proteinExistence type="predicted"/>
<dbReference type="EMBL" id="VIIS01001747">
    <property type="protein sequence ID" value="KAF0293433.1"/>
    <property type="molecule type" value="Genomic_DNA"/>
</dbReference>
<keyword evidence="2" id="KW-0732">Signal</keyword>
<keyword evidence="4" id="KW-1185">Reference proteome</keyword>
<evidence type="ECO:0000256" key="2">
    <source>
        <dbReference type="SAM" id="SignalP"/>
    </source>
</evidence>
<feature type="chain" id="PRO_5025412924" evidence="2">
    <location>
        <begin position="22"/>
        <end position="309"/>
    </location>
</feature>
<protein>
    <submittedName>
        <fullName evidence="3">Uncharacterized protein</fullName>
    </submittedName>
</protein>
<gene>
    <name evidence="3" type="ORF">FJT64_008750</name>
</gene>
<feature type="signal peptide" evidence="2">
    <location>
        <begin position="1"/>
        <end position="21"/>
    </location>
</feature>
<comment type="caution">
    <text evidence="3">The sequence shown here is derived from an EMBL/GenBank/DDBJ whole genome shotgun (WGS) entry which is preliminary data.</text>
</comment>
<feature type="compositionally biased region" description="Low complexity" evidence="1">
    <location>
        <begin position="256"/>
        <end position="271"/>
    </location>
</feature>
<reference evidence="3 4" key="1">
    <citation type="submission" date="2019-07" db="EMBL/GenBank/DDBJ databases">
        <title>Draft genome assembly of a fouling barnacle, Amphibalanus amphitrite (Darwin, 1854): The first reference genome for Thecostraca.</title>
        <authorList>
            <person name="Kim W."/>
        </authorList>
    </citation>
    <scope>NUCLEOTIDE SEQUENCE [LARGE SCALE GENOMIC DNA]</scope>
    <source>
        <strain evidence="3">SNU_AA5</strain>
        <tissue evidence="3">Soma without cirri and trophi</tissue>
    </source>
</reference>
<organism evidence="3 4">
    <name type="scientific">Amphibalanus amphitrite</name>
    <name type="common">Striped barnacle</name>
    <name type="synonym">Balanus amphitrite</name>
    <dbReference type="NCBI Taxonomy" id="1232801"/>
    <lineage>
        <taxon>Eukaryota</taxon>
        <taxon>Metazoa</taxon>
        <taxon>Ecdysozoa</taxon>
        <taxon>Arthropoda</taxon>
        <taxon>Crustacea</taxon>
        <taxon>Multicrustacea</taxon>
        <taxon>Cirripedia</taxon>
        <taxon>Thoracica</taxon>
        <taxon>Thoracicalcarea</taxon>
        <taxon>Balanomorpha</taxon>
        <taxon>Balanoidea</taxon>
        <taxon>Balanidae</taxon>
        <taxon>Amphibalaninae</taxon>
        <taxon>Amphibalanus</taxon>
    </lineage>
</organism>
<evidence type="ECO:0000256" key="1">
    <source>
        <dbReference type="SAM" id="MobiDB-lite"/>
    </source>
</evidence>
<evidence type="ECO:0000313" key="3">
    <source>
        <dbReference type="EMBL" id="KAF0293433.1"/>
    </source>
</evidence>